<sequence length="86" mass="9826">MRGTHSFLLDEEVIGFEINPETHYNPPVLAIQQGNQSIQLHLSNEQLADLEFTIRTHLDSIRYPETPDQQMILHAECNAAIEEEIA</sequence>
<accession>A0A1H8LCG3</accession>
<dbReference type="AlphaFoldDB" id="A0A1H8LCG3"/>
<name>A0A1H8LCG3_9BACL</name>
<evidence type="ECO:0000313" key="2">
    <source>
        <dbReference type="EMBL" id="SEO02506.1"/>
    </source>
</evidence>
<protein>
    <submittedName>
        <fullName evidence="2">Uncharacterized protein</fullName>
    </submittedName>
</protein>
<evidence type="ECO:0000313" key="1">
    <source>
        <dbReference type="EMBL" id="QWU17348.1"/>
    </source>
</evidence>
<dbReference type="Proteomes" id="UP000683429">
    <property type="component" value="Chromosome"/>
</dbReference>
<evidence type="ECO:0000313" key="4">
    <source>
        <dbReference type="Proteomes" id="UP000683429"/>
    </source>
</evidence>
<dbReference type="EMBL" id="CP076607">
    <property type="protein sequence ID" value="QWU17348.1"/>
    <property type="molecule type" value="Genomic_DNA"/>
</dbReference>
<keyword evidence="4" id="KW-1185">Reference proteome</keyword>
<gene>
    <name evidence="1" type="ORF">KP014_09450</name>
    <name evidence="2" type="ORF">SAMN04487895_104268</name>
</gene>
<organism evidence="2 3">
    <name type="scientific">Paenibacillus sophorae</name>
    <dbReference type="NCBI Taxonomy" id="1333845"/>
    <lineage>
        <taxon>Bacteria</taxon>
        <taxon>Bacillati</taxon>
        <taxon>Bacillota</taxon>
        <taxon>Bacilli</taxon>
        <taxon>Bacillales</taxon>
        <taxon>Paenibacillaceae</taxon>
        <taxon>Paenibacillus</taxon>
    </lineage>
</organism>
<dbReference type="Proteomes" id="UP000198809">
    <property type="component" value="Unassembled WGS sequence"/>
</dbReference>
<reference evidence="1 4" key="2">
    <citation type="submission" date="2021-06" db="EMBL/GenBank/DDBJ databases">
        <title>Whole genome sequence of Paenibacillus sophorae DSM23020 for comparative genomics.</title>
        <authorList>
            <person name="Kim M.-J."/>
            <person name="Lee G."/>
            <person name="Shin J.-H."/>
        </authorList>
    </citation>
    <scope>NUCLEOTIDE SEQUENCE [LARGE SCALE GENOMIC DNA]</scope>
    <source>
        <strain evidence="1 4">DSM 23020</strain>
    </source>
</reference>
<evidence type="ECO:0000313" key="3">
    <source>
        <dbReference type="Proteomes" id="UP000198809"/>
    </source>
</evidence>
<dbReference type="RefSeq" id="WP_051500598.1">
    <property type="nucleotide sequence ID" value="NZ_CP076607.1"/>
</dbReference>
<dbReference type="STRING" id="1333845.SAMN04487895_104268"/>
<dbReference type="OrthoDB" id="2626503at2"/>
<reference evidence="2 3" key="1">
    <citation type="submission" date="2016-10" db="EMBL/GenBank/DDBJ databases">
        <authorList>
            <person name="de Groot N.N."/>
        </authorList>
    </citation>
    <scope>NUCLEOTIDE SEQUENCE [LARGE SCALE GENOMIC DNA]</scope>
    <source>
        <strain evidence="2 3">CGMCC 1.10238</strain>
    </source>
</reference>
<dbReference type="EMBL" id="FODH01000004">
    <property type="protein sequence ID" value="SEO02506.1"/>
    <property type="molecule type" value="Genomic_DNA"/>
</dbReference>
<proteinExistence type="predicted"/>